<keyword evidence="1" id="KW-0812">Transmembrane</keyword>
<evidence type="ECO:0000313" key="3">
    <source>
        <dbReference type="Proteomes" id="UP000027180"/>
    </source>
</evidence>
<evidence type="ECO:0000256" key="1">
    <source>
        <dbReference type="SAM" id="Phobius"/>
    </source>
</evidence>
<reference evidence="2 3" key="1">
    <citation type="submission" date="2013-12" db="EMBL/GenBank/DDBJ databases">
        <title>Complete genome sequence of Rhizobium etli bv. mimosae IE4771.</title>
        <authorList>
            <person name="Bustos P."/>
            <person name="Santamaria R.I."/>
            <person name="Lozano L."/>
            <person name="Ormeno-Orrillo E."/>
            <person name="Rogel M.A."/>
            <person name="Romero D."/>
            <person name="Cevallos M.A."/>
            <person name="Martinez-Romero E."/>
            <person name="Gonzalez V."/>
        </authorList>
    </citation>
    <scope>NUCLEOTIDE SEQUENCE [LARGE SCALE GENOMIC DNA]</scope>
    <source>
        <strain evidence="2 3">IE4771</strain>
        <plasmid evidence="3">Plasmid pRetIE4771c</plasmid>
    </source>
</reference>
<keyword evidence="1" id="KW-1133">Transmembrane helix</keyword>
<keyword evidence="1" id="KW-0472">Membrane</keyword>
<geneLocation type="plasmid" evidence="2 3">
    <name>pRetIE4771c</name>
</geneLocation>
<sequence>MKGGLSKGMAPFVLSDSKKATGVTIMMDIILLGTAILFFALCFAYTRACDRL</sequence>
<accession>A0A060I5I9</accession>
<dbReference type="Proteomes" id="UP000027180">
    <property type="component" value="Plasmid pRetIE4771c"/>
</dbReference>
<dbReference type="HOGENOM" id="CLU_3083983_0_0_5"/>
<feature type="transmembrane region" description="Helical" evidence="1">
    <location>
        <begin position="20"/>
        <end position="46"/>
    </location>
</feature>
<organism evidence="2 3">
    <name type="scientific">Rhizobium etli bv. mimosae str. IE4771</name>
    <dbReference type="NCBI Taxonomy" id="1432050"/>
    <lineage>
        <taxon>Bacteria</taxon>
        <taxon>Pseudomonadati</taxon>
        <taxon>Pseudomonadota</taxon>
        <taxon>Alphaproteobacteria</taxon>
        <taxon>Hyphomicrobiales</taxon>
        <taxon>Rhizobiaceae</taxon>
        <taxon>Rhizobium/Agrobacterium group</taxon>
        <taxon>Rhizobium</taxon>
    </lineage>
</organism>
<evidence type="ECO:0000313" key="2">
    <source>
        <dbReference type="EMBL" id="AIC30338.1"/>
    </source>
</evidence>
<gene>
    <name evidence="2" type="ORF">IE4771_PC00213</name>
</gene>
<proteinExistence type="predicted"/>
<dbReference type="EMBL" id="CP006989">
    <property type="protein sequence ID" value="AIC30338.1"/>
    <property type="molecule type" value="Genomic_DNA"/>
</dbReference>
<dbReference type="KEGG" id="rei:IE4771_PC00213"/>
<dbReference type="AlphaFoldDB" id="A0A060I5I9"/>
<protein>
    <submittedName>
        <fullName evidence="2">Uncharacterized protein</fullName>
    </submittedName>
</protein>
<keyword evidence="2" id="KW-0614">Plasmid</keyword>
<name>A0A060I5I9_RHIET</name>